<organism evidence="1 2">
    <name type="scientific">Methylobacterium brachiatum</name>
    <dbReference type="NCBI Taxonomy" id="269660"/>
    <lineage>
        <taxon>Bacteria</taxon>
        <taxon>Pseudomonadati</taxon>
        <taxon>Pseudomonadota</taxon>
        <taxon>Alphaproteobacteria</taxon>
        <taxon>Hyphomicrobiales</taxon>
        <taxon>Methylobacteriaceae</taxon>
        <taxon>Methylobacterium</taxon>
    </lineage>
</organism>
<accession>A0AAJ1WUD9</accession>
<name>A0AAJ1WUD9_9HYPH</name>
<gene>
    <name evidence="1" type="ORF">QO001_002465</name>
</gene>
<proteinExistence type="predicted"/>
<dbReference type="RefSeq" id="WP_230366214.1">
    <property type="nucleotide sequence ID" value="NZ_JAJALK010000004.1"/>
</dbReference>
<dbReference type="Proteomes" id="UP001223420">
    <property type="component" value="Unassembled WGS sequence"/>
</dbReference>
<protein>
    <submittedName>
        <fullName evidence="1">Antitoxin VapB</fullName>
    </submittedName>
</protein>
<dbReference type="InterPro" id="IPR011660">
    <property type="entry name" value="VapB-like"/>
</dbReference>
<reference evidence="1" key="1">
    <citation type="submission" date="2023-07" db="EMBL/GenBank/DDBJ databases">
        <title>Genomic Encyclopedia of Type Strains, Phase IV (KMG-IV): sequencing the most valuable type-strain genomes for metagenomic binning, comparative biology and taxonomic classification.</title>
        <authorList>
            <person name="Goeker M."/>
        </authorList>
    </citation>
    <scope>NUCLEOTIDE SEQUENCE</scope>
    <source>
        <strain evidence="1">DSM 19569</strain>
    </source>
</reference>
<dbReference type="AlphaFoldDB" id="A0AAJ1WUD9"/>
<evidence type="ECO:0000313" key="1">
    <source>
        <dbReference type="EMBL" id="MDQ0543539.1"/>
    </source>
</evidence>
<dbReference type="EMBL" id="JAUSWL010000003">
    <property type="protein sequence ID" value="MDQ0543539.1"/>
    <property type="molecule type" value="Genomic_DNA"/>
</dbReference>
<evidence type="ECO:0000313" key="2">
    <source>
        <dbReference type="Proteomes" id="UP001223420"/>
    </source>
</evidence>
<sequence length="81" mass="9067">MPLNIRSEEVNQLAEKLASRAGVSKTEAVRIALTNELERQEPRVPRVPLAERLKPLLDEIAAIPRTGLEADKAFYDSLNDE</sequence>
<comment type="caution">
    <text evidence="1">The sequence shown here is derived from an EMBL/GenBank/DDBJ whole genome shotgun (WGS) entry which is preliminary data.</text>
</comment>
<dbReference type="Pfam" id="PF07704">
    <property type="entry name" value="PSK_trans_fac"/>
    <property type="match status" value="1"/>
</dbReference>